<dbReference type="AlphaFoldDB" id="A0A4Y2RIS6"/>
<feature type="region of interest" description="Disordered" evidence="1">
    <location>
        <begin position="1"/>
        <end position="38"/>
    </location>
</feature>
<name>A0A4Y2RIS6_ARAVE</name>
<proteinExistence type="predicted"/>
<reference evidence="2 3" key="1">
    <citation type="journal article" date="2019" name="Sci. Rep.">
        <title>Orb-weaving spider Araneus ventricosus genome elucidates the spidroin gene catalogue.</title>
        <authorList>
            <person name="Kono N."/>
            <person name="Nakamura H."/>
            <person name="Ohtoshi R."/>
            <person name="Moran D.A.P."/>
            <person name="Shinohara A."/>
            <person name="Yoshida Y."/>
            <person name="Fujiwara M."/>
            <person name="Mori M."/>
            <person name="Tomita M."/>
            <person name="Arakawa K."/>
        </authorList>
    </citation>
    <scope>NUCLEOTIDE SEQUENCE [LARGE SCALE GENOMIC DNA]</scope>
</reference>
<evidence type="ECO:0000313" key="2">
    <source>
        <dbReference type="EMBL" id="GBN75674.1"/>
    </source>
</evidence>
<comment type="caution">
    <text evidence="2">The sequence shown here is derived from an EMBL/GenBank/DDBJ whole genome shotgun (WGS) entry which is preliminary data.</text>
</comment>
<accession>A0A4Y2RIS6</accession>
<organism evidence="2 3">
    <name type="scientific">Araneus ventricosus</name>
    <name type="common">Orbweaver spider</name>
    <name type="synonym">Epeira ventricosa</name>
    <dbReference type="NCBI Taxonomy" id="182803"/>
    <lineage>
        <taxon>Eukaryota</taxon>
        <taxon>Metazoa</taxon>
        <taxon>Ecdysozoa</taxon>
        <taxon>Arthropoda</taxon>
        <taxon>Chelicerata</taxon>
        <taxon>Arachnida</taxon>
        <taxon>Araneae</taxon>
        <taxon>Araneomorphae</taxon>
        <taxon>Entelegynae</taxon>
        <taxon>Araneoidea</taxon>
        <taxon>Araneidae</taxon>
        <taxon>Araneus</taxon>
    </lineage>
</organism>
<evidence type="ECO:0000313" key="3">
    <source>
        <dbReference type="Proteomes" id="UP000499080"/>
    </source>
</evidence>
<evidence type="ECO:0000256" key="1">
    <source>
        <dbReference type="SAM" id="MobiDB-lite"/>
    </source>
</evidence>
<protein>
    <submittedName>
        <fullName evidence="2">Uncharacterized protein</fullName>
    </submittedName>
</protein>
<dbReference type="EMBL" id="BGPR01017279">
    <property type="protein sequence ID" value="GBN75674.1"/>
    <property type="molecule type" value="Genomic_DNA"/>
</dbReference>
<keyword evidence="3" id="KW-1185">Reference proteome</keyword>
<dbReference type="Proteomes" id="UP000499080">
    <property type="component" value="Unassembled WGS sequence"/>
</dbReference>
<gene>
    <name evidence="2" type="ORF">AVEN_26694_1</name>
</gene>
<sequence>MSSPSLIVESSSNERLNSSSQSPKYELNGTDDSNPVTFQLSESNPDISIIKDLYPSSCHQLASIHVKSEGLFSLKKSTRKKFLTSQVLGPLTHQTRKVKLVRFNSLIR</sequence>
<feature type="compositionally biased region" description="Low complexity" evidence="1">
    <location>
        <begin position="9"/>
        <end position="22"/>
    </location>
</feature>